<dbReference type="AlphaFoldDB" id="A0AAP8PXH7"/>
<gene>
    <name evidence="1" type="ORF">C3R40_09315</name>
</gene>
<protein>
    <submittedName>
        <fullName evidence="1">Uncharacterized protein</fullName>
    </submittedName>
</protein>
<name>A0AAP8PXH7_SERMA</name>
<dbReference type="EMBL" id="PQGI01000007">
    <property type="protein sequence ID" value="POP16996.1"/>
    <property type="molecule type" value="Genomic_DNA"/>
</dbReference>
<proteinExistence type="predicted"/>
<reference evidence="1" key="1">
    <citation type="submission" date="2018-01" db="EMBL/GenBank/DDBJ databases">
        <title>The opportunistic pathogen Serratia marcescens is an overlooked threat to honeybees.</title>
        <authorList>
            <person name="Raymann K."/>
            <person name="Shaffer Z."/>
            <person name="Coon K."/>
            <person name="Salisbury S."/>
            <person name="Moran N.A."/>
        </authorList>
    </citation>
    <scope>NUCLEOTIDE SEQUENCE [LARGE SCALE GENOMIC DNA]</scope>
    <source>
        <strain evidence="1">KZ19</strain>
    </source>
</reference>
<organism evidence="1">
    <name type="scientific">Serratia marcescens</name>
    <dbReference type="NCBI Taxonomy" id="615"/>
    <lineage>
        <taxon>Bacteria</taxon>
        <taxon>Pseudomonadati</taxon>
        <taxon>Pseudomonadota</taxon>
        <taxon>Gammaproteobacteria</taxon>
        <taxon>Enterobacterales</taxon>
        <taxon>Yersiniaceae</taxon>
        <taxon>Serratia</taxon>
    </lineage>
</organism>
<accession>A0AAP8PXH7</accession>
<evidence type="ECO:0000313" key="1">
    <source>
        <dbReference type="EMBL" id="POP16996.1"/>
    </source>
</evidence>
<sequence length="75" mass="8806">MEKILAMRYSPILHQGRLISRECLTVKTVFIINSTSEINMKMKFYNPWIKKGSVRFAGKFMKFICILKGIFSKQD</sequence>
<comment type="caution">
    <text evidence="1">The sequence shown here is derived from an EMBL/GenBank/DDBJ whole genome shotgun (WGS) entry which is preliminary data.</text>
</comment>